<gene>
    <name evidence="2" type="ORF">HNQ99_000827</name>
</gene>
<dbReference type="Pfam" id="PF11578">
    <property type="entry name" value="DUF3237"/>
    <property type="match status" value="1"/>
</dbReference>
<dbReference type="HAMAP" id="MF_00775">
    <property type="entry name" value="UPF0311"/>
    <property type="match status" value="1"/>
</dbReference>
<proteinExistence type="inferred from homology"/>
<reference evidence="2 3" key="1">
    <citation type="submission" date="2020-08" db="EMBL/GenBank/DDBJ databases">
        <title>Genomic Encyclopedia of Type Strains, Phase IV (KMG-IV): sequencing the most valuable type-strain genomes for metagenomic binning, comparative biology and taxonomic classification.</title>
        <authorList>
            <person name="Goeker M."/>
        </authorList>
    </citation>
    <scope>NUCLEOTIDE SEQUENCE [LARGE SCALE GENOMIC DNA]</scope>
    <source>
        <strain evidence="2 3">DSM 7465</strain>
    </source>
</reference>
<name>A0A840HSF5_9SPHN</name>
<accession>A0A840HSF5</accession>
<comment type="similarity">
    <text evidence="1">Belongs to the UPF0311 family.</text>
</comment>
<evidence type="ECO:0000256" key="1">
    <source>
        <dbReference type="HAMAP-Rule" id="MF_00775"/>
    </source>
</evidence>
<dbReference type="PANTHER" id="PTHR37315">
    <property type="entry name" value="UPF0311 PROTEIN BLR7842"/>
    <property type="match status" value="1"/>
</dbReference>
<sequence length="167" mass="19099">MNDILSTVDKPHLEFVFSVTLQFTRVQTILPHPDGGMRSAVYVDGGTVEGPMLNGRAVPNSGGDYAYFRPDDTAVFDARYMLETHNGTPILVTNRGYLWGRKPDVMARIRKWAFEDGPPVPHEEYYLRSHPTFEVAKGEYDWLTRHVIIGVGERLKDGNRLHYYRLT</sequence>
<dbReference type="Proteomes" id="UP000575068">
    <property type="component" value="Unassembled WGS sequence"/>
</dbReference>
<comment type="caution">
    <text evidence="2">The sequence shown here is derived from an EMBL/GenBank/DDBJ whole genome shotgun (WGS) entry which is preliminary data.</text>
</comment>
<dbReference type="InterPro" id="IPR020915">
    <property type="entry name" value="UPF0311"/>
</dbReference>
<evidence type="ECO:0000313" key="3">
    <source>
        <dbReference type="Proteomes" id="UP000575068"/>
    </source>
</evidence>
<protein>
    <recommendedName>
        <fullName evidence="1">UPF0311 protein HNQ99_000827</fullName>
    </recommendedName>
</protein>
<dbReference type="EMBL" id="JACHOV010000002">
    <property type="protein sequence ID" value="MBB4640539.1"/>
    <property type="molecule type" value="Genomic_DNA"/>
</dbReference>
<dbReference type="PANTHER" id="PTHR37315:SF1">
    <property type="entry name" value="UPF0311 PROTEIN BLR7842"/>
    <property type="match status" value="1"/>
</dbReference>
<dbReference type="RefSeq" id="WP_184474360.1">
    <property type="nucleotide sequence ID" value="NZ_JACHOV010000002.1"/>
</dbReference>
<keyword evidence="3" id="KW-1185">Reference proteome</keyword>
<evidence type="ECO:0000313" key="2">
    <source>
        <dbReference type="EMBL" id="MBB4640539.1"/>
    </source>
</evidence>
<organism evidence="2 3">
    <name type="scientific">Rhizorhapis suberifaciens</name>
    <name type="common">corky root of lettuce</name>
    <dbReference type="NCBI Taxonomy" id="13656"/>
    <lineage>
        <taxon>Bacteria</taxon>
        <taxon>Pseudomonadati</taxon>
        <taxon>Pseudomonadota</taxon>
        <taxon>Alphaproteobacteria</taxon>
        <taxon>Sphingomonadales</taxon>
        <taxon>Sphingomonadaceae</taxon>
        <taxon>Rhizorhapis</taxon>
    </lineage>
</organism>
<dbReference type="Gene3D" id="2.40.160.20">
    <property type="match status" value="1"/>
</dbReference>
<dbReference type="AlphaFoldDB" id="A0A840HSF5"/>